<dbReference type="GO" id="GO:0043005">
    <property type="term" value="C:neuron projection"/>
    <property type="evidence" value="ECO:0007669"/>
    <property type="project" value="TreeGrafter"/>
</dbReference>
<dbReference type="PANTHER" id="PTHR14796:SF3">
    <property type="entry name" value="NEURENSIN 1-LIKE-RELATED"/>
    <property type="match status" value="1"/>
</dbReference>
<name>A0A8B7P7J8_HYAAZ</name>
<dbReference type="KEGG" id="hazt:108678092"/>
<feature type="compositionally biased region" description="Polar residues" evidence="1">
    <location>
        <begin position="33"/>
        <end position="48"/>
    </location>
</feature>
<dbReference type="GeneID" id="108678092"/>
<accession>A0A8B7P7J8</accession>
<evidence type="ECO:0000256" key="1">
    <source>
        <dbReference type="SAM" id="MobiDB-lite"/>
    </source>
</evidence>
<dbReference type="AlphaFoldDB" id="A0A8B7P7J8"/>
<keyword evidence="2" id="KW-1133">Transmembrane helix</keyword>
<evidence type="ECO:0000313" key="3">
    <source>
        <dbReference type="Proteomes" id="UP000694843"/>
    </source>
</evidence>
<organism evidence="3 4">
    <name type="scientific">Hyalella azteca</name>
    <name type="common">Amphipod</name>
    <dbReference type="NCBI Taxonomy" id="294128"/>
    <lineage>
        <taxon>Eukaryota</taxon>
        <taxon>Metazoa</taxon>
        <taxon>Ecdysozoa</taxon>
        <taxon>Arthropoda</taxon>
        <taxon>Crustacea</taxon>
        <taxon>Multicrustacea</taxon>
        <taxon>Malacostraca</taxon>
        <taxon>Eumalacostraca</taxon>
        <taxon>Peracarida</taxon>
        <taxon>Amphipoda</taxon>
        <taxon>Senticaudata</taxon>
        <taxon>Talitrida</taxon>
        <taxon>Talitroidea</taxon>
        <taxon>Hyalellidae</taxon>
        <taxon>Hyalella</taxon>
    </lineage>
</organism>
<dbReference type="Pfam" id="PF14927">
    <property type="entry name" value="Neurensin"/>
    <property type="match status" value="1"/>
</dbReference>
<proteinExistence type="predicted"/>
<dbReference type="RefSeq" id="XP_018021925.1">
    <property type="nucleotide sequence ID" value="XM_018166436.2"/>
</dbReference>
<sequence>MLEDSDSEPSESEPLVQQPIATGAIRKDPDVWKSSSGKSAQAGTSSAPSVMKSRKNPAPAPPITVVSESSTVTNVKCNTNKSSGDKGVVTRNSSKRLQDLVSHLEQVPENEEPEGSSGAGNDDEAENASSEPNRAQEDPSSPIAEPSSLGCPFFGVKNYLHHFYDKPNVKDPSIYEDILPYTSDEGVFLVKNTSMCSSPVFRLSVILGALILLMGAIALTVAACSTRKSPVVAKV</sequence>
<evidence type="ECO:0000256" key="2">
    <source>
        <dbReference type="SAM" id="Phobius"/>
    </source>
</evidence>
<reference evidence="4" key="1">
    <citation type="submission" date="2025-08" db="UniProtKB">
        <authorList>
            <consortium name="RefSeq"/>
        </authorList>
    </citation>
    <scope>IDENTIFICATION</scope>
    <source>
        <tissue evidence="4">Whole organism</tissue>
    </source>
</reference>
<dbReference type="GO" id="GO:0030133">
    <property type="term" value="C:transport vesicle"/>
    <property type="evidence" value="ECO:0007669"/>
    <property type="project" value="InterPro"/>
</dbReference>
<dbReference type="GO" id="GO:0043025">
    <property type="term" value="C:neuronal cell body"/>
    <property type="evidence" value="ECO:0007669"/>
    <property type="project" value="TreeGrafter"/>
</dbReference>
<dbReference type="OrthoDB" id="5979667at2759"/>
<protein>
    <submittedName>
        <fullName evidence="4">Uncharacterized protein LOC108678092</fullName>
    </submittedName>
</protein>
<dbReference type="Proteomes" id="UP000694843">
    <property type="component" value="Unplaced"/>
</dbReference>
<feature type="transmembrane region" description="Helical" evidence="2">
    <location>
        <begin position="200"/>
        <end position="224"/>
    </location>
</feature>
<dbReference type="GO" id="GO:0007399">
    <property type="term" value="P:nervous system development"/>
    <property type="evidence" value="ECO:0007669"/>
    <property type="project" value="TreeGrafter"/>
</dbReference>
<keyword evidence="2" id="KW-0812">Transmembrane</keyword>
<keyword evidence="3" id="KW-1185">Reference proteome</keyword>
<dbReference type="InterPro" id="IPR024883">
    <property type="entry name" value="Neurensin"/>
</dbReference>
<gene>
    <name evidence="4" type="primary">LOC108678092</name>
</gene>
<evidence type="ECO:0000313" key="4">
    <source>
        <dbReference type="RefSeq" id="XP_018021925.1"/>
    </source>
</evidence>
<dbReference type="PANTHER" id="PTHR14796">
    <property type="entry name" value="NEURENSIN 1-RELATED"/>
    <property type="match status" value="1"/>
</dbReference>
<feature type="compositionally biased region" description="Acidic residues" evidence="1">
    <location>
        <begin position="1"/>
        <end position="11"/>
    </location>
</feature>
<keyword evidence="2" id="KW-0472">Membrane</keyword>
<feature type="region of interest" description="Disordered" evidence="1">
    <location>
        <begin position="105"/>
        <end position="144"/>
    </location>
</feature>
<feature type="compositionally biased region" description="Low complexity" evidence="1">
    <location>
        <begin position="64"/>
        <end position="73"/>
    </location>
</feature>
<feature type="region of interest" description="Disordered" evidence="1">
    <location>
        <begin position="1"/>
        <end position="92"/>
    </location>
</feature>